<accession>A0A221KHV1</accession>
<dbReference type="AlphaFoldDB" id="A0A221KHV1"/>
<protein>
    <submittedName>
        <fullName evidence="6">ABC transporter ATP-binding protein</fullName>
    </submittedName>
</protein>
<evidence type="ECO:0000256" key="2">
    <source>
        <dbReference type="ARBA" id="ARBA00022475"/>
    </source>
</evidence>
<dbReference type="SMART" id="SM00382">
    <property type="entry name" value="AAA"/>
    <property type="match status" value="1"/>
</dbReference>
<dbReference type="RefSeq" id="WP_089417446.1">
    <property type="nucleotide sequence ID" value="NZ_CP022423.1"/>
</dbReference>
<dbReference type="InterPro" id="IPR003593">
    <property type="entry name" value="AAA+_ATPase"/>
</dbReference>
<keyword evidence="1" id="KW-0813">Transport</keyword>
<feature type="domain" description="ABC transporter" evidence="5">
    <location>
        <begin position="1"/>
        <end position="240"/>
    </location>
</feature>
<keyword evidence="4 6" id="KW-0067">ATP-binding</keyword>
<dbReference type="InterPro" id="IPR017871">
    <property type="entry name" value="ABC_transporter-like_CS"/>
</dbReference>
<name>A0A221KHV1_VITFI</name>
<dbReference type="PROSITE" id="PS00211">
    <property type="entry name" value="ABC_TRANSPORTER_1"/>
    <property type="match status" value="1"/>
</dbReference>
<dbReference type="PANTHER" id="PTHR42781:SF4">
    <property type="entry name" value="SPERMIDINE_PUTRESCINE IMPORT ATP-BINDING PROTEIN POTA"/>
    <property type="match status" value="1"/>
</dbReference>
<dbReference type="PROSITE" id="PS50893">
    <property type="entry name" value="ABC_TRANSPORTER_2"/>
    <property type="match status" value="1"/>
</dbReference>
<keyword evidence="2" id="KW-1003">Cell membrane</keyword>
<keyword evidence="7" id="KW-1185">Reference proteome</keyword>
<organism evidence="6 7">
    <name type="scientific">Vitreoscilla filiformis</name>
    <dbReference type="NCBI Taxonomy" id="63"/>
    <lineage>
        <taxon>Bacteria</taxon>
        <taxon>Pseudomonadati</taxon>
        <taxon>Pseudomonadota</taxon>
        <taxon>Betaproteobacteria</taxon>
        <taxon>Neisseriales</taxon>
        <taxon>Neisseriaceae</taxon>
        <taxon>Vitreoscilla</taxon>
    </lineage>
</organism>
<dbReference type="GO" id="GO:0016887">
    <property type="term" value="F:ATP hydrolysis activity"/>
    <property type="evidence" value="ECO:0007669"/>
    <property type="project" value="InterPro"/>
</dbReference>
<dbReference type="EMBL" id="CP022423">
    <property type="protein sequence ID" value="ASM78535.1"/>
    <property type="molecule type" value="Genomic_DNA"/>
</dbReference>
<dbReference type="InterPro" id="IPR027417">
    <property type="entry name" value="P-loop_NTPase"/>
</dbReference>
<evidence type="ECO:0000256" key="1">
    <source>
        <dbReference type="ARBA" id="ARBA00022448"/>
    </source>
</evidence>
<dbReference type="SUPFAM" id="SSF52540">
    <property type="entry name" value="P-loop containing nucleoside triphosphate hydrolases"/>
    <property type="match status" value="1"/>
</dbReference>
<reference evidence="6 7" key="1">
    <citation type="submission" date="2017-07" db="EMBL/GenBank/DDBJ databases">
        <title>Complete Genome Sequence of the cosmetic ferment Vitreoscilla filiformis (ATCC15551).</title>
        <authorList>
            <person name="Contreras S."/>
            <person name="Sagory-Zalkind P."/>
            <person name="Blanquart H."/>
            <person name="Iltis A."/>
            <person name="Morand S.C."/>
        </authorList>
    </citation>
    <scope>NUCLEOTIDE SEQUENCE [LARGE SCALE GENOMIC DNA]</scope>
    <source>
        <strain evidence="6 7">ATCC 15551</strain>
    </source>
</reference>
<evidence type="ECO:0000313" key="7">
    <source>
        <dbReference type="Proteomes" id="UP000199729"/>
    </source>
</evidence>
<dbReference type="GO" id="GO:0005524">
    <property type="term" value="F:ATP binding"/>
    <property type="evidence" value="ECO:0007669"/>
    <property type="project" value="UniProtKB-KW"/>
</dbReference>
<dbReference type="InterPro" id="IPR003439">
    <property type="entry name" value="ABC_transporter-like_ATP-bd"/>
</dbReference>
<evidence type="ECO:0000313" key="6">
    <source>
        <dbReference type="EMBL" id="ASM78535.1"/>
    </source>
</evidence>
<dbReference type="Pfam" id="PF00005">
    <property type="entry name" value="ABC_tran"/>
    <property type="match status" value="1"/>
</dbReference>
<proteinExistence type="predicted"/>
<dbReference type="Gene3D" id="3.40.50.300">
    <property type="entry name" value="P-loop containing nucleotide triphosphate hydrolases"/>
    <property type="match status" value="1"/>
</dbReference>
<gene>
    <name evidence="6" type="ORF">VITFI_CDS2758</name>
</gene>
<dbReference type="PANTHER" id="PTHR42781">
    <property type="entry name" value="SPERMIDINE/PUTRESCINE IMPORT ATP-BINDING PROTEIN POTA"/>
    <property type="match status" value="1"/>
</dbReference>
<evidence type="ECO:0000256" key="4">
    <source>
        <dbReference type="ARBA" id="ARBA00022840"/>
    </source>
</evidence>
<dbReference type="OrthoDB" id="5298774at2"/>
<evidence type="ECO:0000256" key="3">
    <source>
        <dbReference type="ARBA" id="ARBA00022741"/>
    </source>
</evidence>
<evidence type="ECO:0000259" key="5">
    <source>
        <dbReference type="PROSITE" id="PS50893"/>
    </source>
</evidence>
<keyword evidence="3" id="KW-0547">Nucleotide-binding</keyword>
<keyword evidence="2" id="KW-0472">Membrane</keyword>
<sequence length="264" mass="28847">MFDLDVRLSVRDASRRFDLAVRVRSEAPVVALYGPSGAGKSLTLQAVAGLLRPQAGHIRIAGRTLFDAALGVHLPAQQRGVGYLFQDYALFPHLSVRQNVGFGLTSWRQPRLKPADAQRVHTLLASFGLDALAEAKPSALSGGQRQRVALARALACEPAVLLLDEPFAALNPLLRHSLRQELKAVRERWNIPMLMITHDIEDVLALADHVAVIDQGQVQREVDLRSGTHRDHVWQQLCPQVPPPDASPRSQALRALLGVPAPTA</sequence>
<dbReference type="InterPro" id="IPR050093">
    <property type="entry name" value="ABC_SmlMolc_Importer"/>
</dbReference>
<dbReference type="KEGG" id="vff:VITFI_CDS2758"/>
<dbReference type="Proteomes" id="UP000199729">
    <property type="component" value="Chromosome"/>
</dbReference>